<dbReference type="PATRIC" id="fig|762967.3.peg.1701"/>
<dbReference type="CDD" id="cd00093">
    <property type="entry name" value="HTH_XRE"/>
    <property type="match status" value="1"/>
</dbReference>
<name>H3KHC2_9BURK</name>
<reference evidence="2 3" key="1">
    <citation type="submission" date="2011-11" db="EMBL/GenBank/DDBJ databases">
        <authorList>
            <person name="Weinstock G."/>
            <person name="Sodergren E."/>
            <person name="Clifton S."/>
            <person name="Fulton L."/>
            <person name="Fulton B."/>
            <person name="Courtney L."/>
            <person name="Fronick C."/>
            <person name="Harrison M."/>
            <person name="Strong C."/>
            <person name="Farmer C."/>
            <person name="Delahaunty K."/>
            <person name="Markovic C."/>
            <person name="Hall O."/>
            <person name="Minx P."/>
            <person name="Tomlinson C."/>
            <person name="Mitreva M."/>
            <person name="Hou S."/>
            <person name="Chen J."/>
            <person name="Wollam A."/>
            <person name="Pepin K.H."/>
            <person name="Johnson M."/>
            <person name="Bhonagiri V."/>
            <person name="Zhang X."/>
            <person name="Suruliraj S."/>
            <person name="Warren W."/>
            <person name="Chinwalla A."/>
            <person name="Mardis E.R."/>
            <person name="Wilson R.K."/>
        </authorList>
    </citation>
    <scope>NUCLEOTIDE SEQUENCE [LARGE SCALE GENOMIC DNA]</scope>
    <source>
        <strain evidence="2 3">YIT 11816</strain>
    </source>
</reference>
<dbReference type="GO" id="GO:0003677">
    <property type="term" value="F:DNA binding"/>
    <property type="evidence" value="ECO:0007669"/>
    <property type="project" value="InterPro"/>
</dbReference>
<dbReference type="SUPFAM" id="SSF47413">
    <property type="entry name" value="lambda repressor-like DNA-binding domains"/>
    <property type="match status" value="1"/>
</dbReference>
<evidence type="ECO:0000313" key="3">
    <source>
        <dbReference type="Proteomes" id="UP000004956"/>
    </source>
</evidence>
<evidence type="ECO:0000313" key="2">
    <source>
        <dbReference type="EMBL" id="EHY30496.1"/>
    </source>
</evidence>
<dbReference type="Pfam" id="PF13560">
    <property type="entry name" value="HTH_31"/>
    <property type="match status" value="1"/>
</dbReference>
<dbReference type="Gene3D" id="1.10.260.40">
    <property type="entry name" value="lambda repressor-like DNA-binding domains"/>
    <property type="match status" value="1"/>
</dbReference>
<keyword evidence="3" id="KW-1185">Reference proteome</keyword>
<feature type="domain" description="HTH cro/C1-type" evidence="1">
    <location>
        <begin position="51"/>
        <end position="105"/>
    </location>
</feature>
<protein>
    <recommendedName>
        <fullName evidence="1">HTH cro/C1-type domain-containing protein</fullName>
    </recommendedName>
</protein>
<sequence length="158" mass="18372">MGRIHGFRPISFFRSGFRASSALILKEATPTTIRTNMATTSTKQRQDMGARLRLERERLGYEPRQIAQLLGVPLDVYERFEKGEADPGIYRMPRLAACGFDVLYVITEERHLAVEEESELLNRFRELSQRGRASIFTTLDALERLAPNLRRELRKRFR</sequence>
<gene>
    <name evidence="2" type="ORF">HMPREF9440_02166</name>
</gene>
<dbReference type="EMBL" id="AFBQ01000326">
    <property type="protein sequence ID" value="EHY30496.1"/>
    <property type="molecule type" value="Genomic_DNA"/>
</dbReference>
<dbReference type="SMART" id="SM00530">
    <property type="entry name" value="HTH_XRE"/>
    <property type="match status" value="1"/>
</dbReference>
<accession>H3KHC2</accession>
<dbReference type="AlphaFoldDB" id="H3KHC2"/>
<dbReference type="HOGENOM" id="CLU_066192_23_1_4"/>
<proteinExistence type="predicted"/>
<dbReference type="InterPro" id="IPR010982">
    <property type="entry name" value="Lambda_DNA-bd_dom_sf"/>
</dbReference>
<organism evidence="2 3">
    <name type="scientific">Sutterella parvirubra YIT 11816</name>
    <dbReference type="NCBI Taxonomy" id="762967"/>
    <lineage>
        <taxon>Bacteria</taxon>
        <taxon>Pseudomonadati</taxon>
        <taxon>Pseudomonadota</taxon>
        <taxon>Betaproteobacteria</taxon>
        <taxon>Burkholderiales</taxon>
        <taxon>Sutterellaceae</taxon>
        <taxon>Sutterella</taxon>
    </lineage>
</organism>
<dbReference type="InterPro" id="IPR001387">
    <property type="entry name" value="Cro/C1-type_HTH"/>
</dbReference>
<dbReference type="STRING" id="762967.HMPREF9440_02166"/>
<comment type="caution">
    <text evidence="2">The sequence shown here is derived from an EMBL/GenBank/DDBJ whole genome shotgun (WGS) entry which is preliminary data.</text>
</comment>
<dbReference type="Proteomes" id="UP000004956">
    <property type="component" value="Unassembled WGS sequence"/>
</dbReference>
<evidence type="ECO:0000259" key="1">
    <source>
        <dbReference type="SMART" id="SM00530"/>
    </source>
</evidence>